<dbReference type="STRING" id="1797245.A2949_02535"/>
<sequence length="430" mass="48572">MLDIKFIRENAGLITAGAAKKHLEVDISALLAADEKRRALLLEVERMRATQNEANTEMVKANPGERVDIVARMKVLKEQLQKKEKELQDIEHEWQLLMVQVPNIPDPSVPDGTSDADNVEVRRWPVLSEVEGGQKPDIANPKSHIELMQNLGMADFERGTKVAGFRGYFLKGDGALLNYAVWQFVMEYFVKKGGFVPMLVPSLVKRVAFLGTGYLPQGEEDLYKTQDSDFLAGTGEVATMAYYMNETLDIKELPLKMLAFSPCFRREAGSHGKDTKGLMRVHEFFKFEQVVLCEASHEESVRLHEELTVNAEELLQRLALPYRVVLNCGGDLGLGQVKKYDIEAWVPSEERYRETHSSSYFHDFQTRRLNIRYRDASGALHYAHSLNNTALATPRILISIIENNQREDGSITVPEVLRSYMGKEVIGPAA</sequence>
<keyword evidence="6 19" id="KW-0436">Ligase</keyword>
<dbReference type="SUPFAM" id="SSF55681">
    <property type="entry name" value="Class II aaRS and biotin synthetases"/>
    <property type="match status" value="1"/>
</dbReference>
<dbReference type="EMBL" id="MEWZ01000010">
    <property type="protein sequence ID" value="OGC86958.1"/>
    <property type="molecule type" value="Genomic_DNA"/>
</dbReference>
<evidence type="ECO:0000256" key="5">
    <source>
        <dbReference type="ARBA" id="ARBA00022490"/>
    </source>
</evidence>
<organism evidence="19 20">
    <name type="scientific">Candidatus Adlerbacteria bacterium RIFCSPLOWO2_01_FULL_54_21b</name>
    <dbReference type="NCBI Taxonomy" id="1797245"/>
    <lineage>
        <taxon>Bacteria</taxon>
        <taxon>Candidatus Adleribacteriota</taxon>
    </lineage>
</organism>
<gene>
    <name evidence="19" type="ORF">A2949_02535</name>
</gene>
<dbReference type="InterPro" id="IPR015866">
    <property type="entry name" value="Ser-tRNA-synth_1_N"/>
</dbReference>
<dbReference type="PANTHER" id="PTHR43697">
    <property type="entry name" value="SERYL-TRNA SYNTHETASE"/>
    <property type="match status" value="1"/>
</dbReference>
<dbReference type="PIRSF" id="PIRSF001529">
    <property type="entry name" value="Ser-tRNA-synth_IIa"/>
    <property type="match status" value="1"/>
</dbReference>
<dbReference type="PANTHER" id="PTHR43697:SF1">
    <property type="entry name" value="SERINE--TRNA LIGASE"/>
    <property type="match status" value="1"/>
</dbReference>
<comment type="subcellular location">
    <subcellularLocation>
        <location evidence="1">Cytoplasm</location>
    </subcellularLocation>
</comment>
<dbReference type="InterPro" id="IPR042103">
    <property type="entry name" value="SerRS_1_N_sf"/>
</dbReference>
<name>A0A1F4XZD0_9BACT</name>
<feature type="domain" description="Aminoacyl-transfer RNA synthetases class-II family profile" evidence="18">
    <location>
        <begin position="143"/>
        <end position="414"/>
    </location>
</feature>
<evidence type="ECO:0000256" key="1">
    <source>
        <dbReference type="ARBA" id="ARBA00004496"/>
    </source>
</evidence>
<keyword evidence="7" id="KW-0547">Nucleotide-binding</keyword>
<evidence type="ECO:0000256" key="2">
    <source>
        <dbReference type="ARBA" id="ARBA00005045"/>
    </source>
</evidence>
<dbReference type="SUPFAM" id="SSF46589">
    <property type="entry name" value="tRNA-binding arm"/>
    <property type="match status" value="1"/>
</dbReference>
<dbReference type="GO" id="GO:0006434">
    <property type="term" value="P:seryl-tRNA aminoacylation"/>
    <property type="evidence" value="ECO:0007669"/>
    <property type="project" value="UniProtKB-UniRule"/>
</dbReference>
<evidence type="ECO:0000256" key="8">
    <source>
        <dbReference type="ARBA" id="ARBA00022840"/>
    </source>
</evidence>
<comment type="caution">
    <text evidence="19">The sequence shown here is derived from an EMBL/GenBank/DDBJ whole genome shotgun (WGS) entry which is preliminary data.</text>
</comment>
<dbReference type="InterPro" id="IPR045864">
    <property type="entry name" value="aa-tRNA-synth_II/BPL/LPL"/>
</dbReference>
<comment type="catalytic activity">
    <reaction evidence="13">
        <text>tRNA(Ser) + L-serine + ATP = L-seryl-tRNA(Ser) + AMP + diphosphate + H(+)</text>
        <dbReference type="Rhea" id="RHEA:12292"/>
        <dbReference type="Rhea" id="RHEA-COMP:9669"/>
        <dbReference type="Rhea" id="RHEA-COMP:9703"/>
        <dbReference type="ChEBI" id="CHEBI:15378"/>
        <dbReference type="ChEBI" id="CHEBI:30616"/>
        <dbReference type="ChEBI" id="CHEBI:33019"/>
        <dbReference type="ChEBI" id="CHEBI:33384"/>
        <dbReference type="ChEBI" id="CHEBI:78442"/>
        <dbReference type="ChEBI" id="CHEBI:78533"/>
        <dbReference type="ChEBI" id="CHEBI:456215"/>
        <dbReference type="EC" id="6.1.1.11"/>
    </reaction>
</comment>
<evidence type="ECO:0000256" key="3">
    <source>
        <dbReference type="ARBA" id="ARBA00010728"/>
    </source>
</evidence>
<evidence type="ECO:0000313" key="20">
    <source>
        <dbReference type="Proteomes" id="UP000178585"/>
    </source>
</evidence>
<evidence type="ECO:0000256" key="10">
    <source>
        <dbReference type="ARBA" id="ARBA00023146"/>
    </source>
</evidence>
<feature type="binding site" evidence="15">
    <location>
        <position position="234"/>
    </location>
    <ligand>
        <name>L-serine</name>
        <dbReference type="ChEBI" id="CHEBI:33384"/>
    </ligand>
</feature>
<feature type="binding site" evidence="15">
    <location>
        <position position="265"/>
    </location>
    <ligand>
        <name>L-serine</name>
        <dbReference type="ChEBI" id="CHEBI:33384"/>
    </ligand>
</feature>
<evidence type="ECO:0000256" key="6">
    <source>
        <dbReference type="ARBA" id="ARBA00022598"/>
    </source>
</evidence>
<evidence type="ECO:0000256" key="16">
    <source>
        <dbReference type="PIRSR" id="PIRSR001529-2"/>
    </source>
</evidence>
<comment type="catalytic activity">
    <reaction evidence="12">
        <text>tRNA(Sec) + L-serine + ATP = L-seryl-tRNA(Sec) + AMP + diphosphate + H(+)</text>
        <dbReference type="Rhea" id="RHEA:42580"/>
        <dbReference type="Rhea" id="RHEA-COMP:9742"/>
        <dbReference type="Rhea" id="RHEA-COMP:10128"/>
        <dbReference type="ChEBI" id="CHEBI:15378"/>
        <dbReference type="ChEBI" id="CHEBI:30616"/>
        <dbReference type="ChEBI" id="CHEBI:33019"/>
        <dbReference type="ChEBI" id="CHEBI:33384"/>
        <dbReference type="ChEBI" id="CHEBI:78442"/>
        <dbReference type="ChEBI" id="CHEBI:78533"/>
        <dbReference type="ChEBI" id="CHEBI:456215"/>
        <dbReference type="EC" id="6.1.1.11"/>
    </reaction>
</comment>
<feature type="binding site" evidence="16">
    <location>
        <begin position="354"/>
        <end position="357"/>
    </location>
    <ligand>
        <name>ATP</name>
        <dbReference type="ChEBI" id="CHEBI:30616"/>
    </ligand>
</feature>
<dbReference type="InterPro" id="IPR010978">
    <property type="entry name" value="tRNA-bd_arm"/>
</dbReference>
<comment type="similarity">
    <text evidence="3">Belongs to the class-II aminoacyl-tRNA synthetase family. Type-1 seryl-tRNA synthetase subfamily.</text>
</comment>
<evidence type="ECO:0000256" key="7">
    <source>
        <dbReference type="ARBA" id="ARBA00022741"/>
    </source>
</evidence>
<dbReference type="InterPro" id="IPR002314">
    <property type="entry name" value="aa-tRNA-synt_IIb"/>
</dbReference>
<dbReference type="Gene3D" id="3.30.930.10">
    <property type="entry name" value="Bira Bifunctional Protein, Domain 2"/>
    <property type="match status" value="1"/>
</dbReference>
<keyword evidence="5" id="KW-0963">Cytoplasm</keyword>
<evidence type="ECO:0000256" key="12">
    <source>
        <dbReference type="ARBA" id="ARBA00047929"/>
    </source>
</evidence>
<dbReference type="InterPro" id="IPR002317">
    <property type="entry name" value="Ser-tRNA-ligase_type_1"/>
</dbReference>
<dbReference type="Gene3D" id="1.10.287.40">
    <property type="entry name" value="Serine-tRNA synthetase, tRNA binding domain"/>
    <property type="match status" value="1"/>
</dbReference>
<reference evidence="19 20" key="1">
    <citation type="journal article" date="2016" name="Nat. Commun.">
        <title>Thousands of microbial genomes shed light on interconnected biogeochemical processes in an aquifer system.</title>
        <authorList>
            <person name="Anantharaman K."/>
            <person name="Brown C.T."/>
            <person name="Hug L.A."/>
            <person name="Sharon I."/>
            <person name="Castelle C.J."/>
            <person name="Probst A.J."/>
            <person name="Thomas B.C."/>
            <person name="Singh A."/>
            <person name="Wilkins M.J."/>
            <person name="Karaoz U."/>
            <person name="Brodie E.L."/>
            <person name="Williams K.H."/>
            <person name="Hubbard S.S."/>
            <person name="Banfield J.F."/>
        </authorList>
    </citation>
    <scope>NUCLEOTIDE SEQUENCE [LARGE SCALE GENOMIC DNA]</scope>
</reference>
<dbReference type="AlphaFoldDB" id="A0A1F4XZD0"/>
<dbReference type="Pfam" id="PF00587">
    <property type="entry name" value="tRNA-synt_2b"/>
    <property type="match status" value="1"/>
</dbReference>
<feature type="binding site" evidence="15">
    <location>
        <position position="387"/>
    </location>
    <ligand>
        <name>L-serine</name>
        <dbReference type="ChEBI" id="CHEBI:33384"/>
    </ligand>
</feature>
<feature type="binding site" evidence="16">
    <location>
        <begin position="265"/>
        <end position="267"/>
    </location>
    <ligand>
        <name>ATP</name>
        <dbReference type="ChEBI" id="CHEBI:30616"/>
    </ligand>
</feature>
<accession>A0A1F4XZD0</accession>
<keyword evidence="9" id="KW-0648">Protein biosynthesis</keyword>
<evidence type="ECO:0000256" key="17">
    <source>
        <dbReference type="SAM" id="Coils"/>
    </source>
</evidence>
<evidence type="ECO:0000256" key="15">
    <source>
        <dbReference type="PIRSR" id="PIRSR001529-1"/>
    </source>
</evidence>
<keyword evidence="17" id="KW-0175">Coiled coil</keyword>
<evidence type="ECO:0000256" key="14">
    <source>
        <dbReference type="NCBIfam" id="TIGR00414"/>
    </source>
</evidence>
<dbReference type="PRINTS" id="PR00981">
    <property type="entry name" value="TRNASYNTHSER"/>
</dbReference>
<evidence type="ECO:0000256" key="11">
    <source>
        <dbReference type="ARBA" id="ARBA00039158"/>
    </source>
</evidence>
<feature type="binding site" evidence="15">
    <location>
        <position position="288"/>
    </location>
    <ligand>
        <name>L-serine</name>
        <dbReference type="ChEBI" id="CHEBI:33384"/>
    </ligand>
</feature>
<dbReference type="EC" id="6.1.1.11" evidence="4 14"/>
<evidence type="ECO:0000256" key="4">
    <source>
        <dbReference type="ARBA" id="ARBA00012840"/>
    </source>
</evidence>
<dbReference type="GO" id="GO:0005737">
    <property type="term" value="C:cytoplasm"/>
    <property type="evidence" value="ECO:0007669"/>
    <property type="project" value="UniProtKB-SubCell"/>
</dbReference>
<dbReference type="InterPro" id="IPR033729">
    <property type="entry name" value="SerRS_core"/>
</dbReference>
<dbReference type="InterPro" id="IPR006195">
    <property type="entry name" value="aa-tRNA-synth_II"/>
</dbReference>
<keyword evidence="10" id="KW-0030">Aminoacyl-tRNA synthetase</keyword>
<dbReference type="GO" id="GO:0005524">
    <property type="term" value="F:ATP binding"/>
    <property type="evidence" value="ECO:0007669"/>
    <property type="project" value="UniProtKB-KW"/>
</dbReference>
<keyword evidence="8 16" id="KW-0067">ATP-binding</keyword>
<feature type="site" description="Important for serine binding" evidence="15">
    <location>
        <position position="389"/>
    </location>
</feature>
<proteinExistence type="inferred from homology"/>
<feature type="binding site" evidence="16">
    <location>
        <begin position="281"/>
        <end position="284"/>
    </location>
    <ligand>
        <name>ATP</name>
        <dbReference type="ChEBI" id="CHEBI:30616"/>
    </ligand>
</feature>
<evidence type="ECO:0000256" key="13">
    <source>
        <dbReference type="ARBA" id="ARBA00048823"/>
    </source>
</evidence>
<evidence type="ECO:0000313" key="19">
    <source>
        <dbReference type="EMBL" id="OGC86958.1"/>
    </source>
</evidence>
<dbReference type="Proteomes" id="UP000178585">
    <property type="component" value="Unassembled WGS sequence"/>
</dbReference>
<feature type="coiled-coil region" evidence="17">
    <location>
        <begin position="66"/>
        <end position="100"/>
    </location>
</feature>
<dbReference type="GO" id="GO:0004828">
    <property type="term" value="F:serine-tRNA ligase activity"/>
    <property type="evidence" value="ECO:0007669"/>
    <property type="project" value="UniProtKB-UniRule"/>
</dbReference>
<dbReference type="NCBIfam" id="TIGR00414">
    <property type="entry name" value="serS"/>
    <property type="match status" value="1"/>
</dbReference>
<dbReference type="CDD" id="cd00770">
    <property type="entry name" value="SerRS_core"/>
    <property type="match status" value="1"/>
</dbReference>
<protein>
    <recommendedName>
        <fullName evidence="11 14">Serine--tRNA ligase</fullName>
        <ecNumber evidence="4 14">6.1.1.11</ecNumber>
    </recommendedName>
</protein>
<evidence type="ECO:0000256" key="9">
    <source>
        <dbReference type="ARBA" id="ARBA00022917"/>
    </source>
</evidence>
<comment type="pathway">
    <text evidence="2">Aminoacyl-tRNA biosynthesis; selenocysteinyl-tRNA(Sec) biosynthesis; L-seryl-tRNA(Sec) from L-serine and tRNA(Sec): step 1/1.</text>
</comment>
<evidence type="ECO:0000259" key="18">
    <source>
        <dbReference type="PROSITE" id="PS50862"/>
    </source>
</evidence>
<dbReference type="Pfam" id="PF02403">
    <property type="entry name" value="Seryl_tRNA_N"/>
    <property type="match status" value="1"/>
</dbReference>
<dbReference type="PROSITE" id="PS50862">
    <property type="entry name" value="AA_TRNA_LIGASE_II"/>
    <property type="match status" value="1"/>
</dbReference>